<dbReference type="InterPro" id="IPR022042">
    <property type="entry name" value="snRNA-activating_su3"/>
</dbReference>
<evidence type="ECO:0000256" key="8">
    <source>
        <dbReference type="ARBA" id="ARBA00025193"/>
    </source>
</evidence>
<evidence type="ECO:0000313" key="11">
    <source>
        <dbReference type="Proteomes" id="UP000694925"/>
    </source>
</evidence>
<name>A0AAJ7NF04_9HYME</name>
<evidence type="ECO:0000256" key="5">
    <source>
        <dbReference type="ARBA" id="ARBA00023125"/>
    </source>
</evidence>
<dbReference type="KEGG" id="ccal:108632181"/>
<keyword evidence="4" id="KW-0805">Transcription regulation</keyword>
<dbReference type="CTD" id="35787"/>
<evidence type="ECO:0000256" key="10">
    <source>
        <dbReference type="ARBA" id="ARBA00029606"/>
    </source>
</evidence>
<dbReference type="GO" id="GO:0000978">
    <property type="term" value="F:RNA polymerase II cis-regulatory region sequence-specific DNA binding"/>
    <property type="evidence" value="ECO:0007669"/>
    <property type="project" value="TreeGrafter"/>
</dbReference>
<dbReference type="PANTHER" id="PTHR13421">
    <property type="entry name" value="SNRNA-ACTIVATING PROTEIN COMPLEX SUBUNIT 3"/>
    <property type="match status" value="1"/>
</dbReference>
<keyword evidence="11" id="KW-1185">Reference proteome</keyword>
<organism evidence="11 12">
    <name type="scientific">Ceratina calcarata</name>
    <dbReference type="NCBI Taxonomy" id="156304"/>
    <lineage>
        <taxon>Eukaryota</taxon>
        <taxon>Metazoa</taxon>
        <taxon>Ecdysozoa</taxon>
        <taxon>Arthropoda</taxon>
        <taxon>Hexapoda</taxon>
        <taxon>Insecta</taxon>
        <taxon>Pterygota</taxon>
        <taxon>Neoptera</taxon>
        <taxon>Endopterygota</taxon>
        <taxon>Hymenoptera</taxon>
        <taxon>Apocrita</taxon>
        <taxon>Aculeata</taxon>
        <taxon>Apoidea</taxon>
        <taxon>Anthophila</taxon>
        <taxon>Apidae</taxon>
        <taxon>Ceratina</taxon>
        <taxon>Zadontomerus</taxon>
    </lineage>
</organism>
<evidence type="ECO:0000313" key="12">
    <source>
        <dbReference type="RefSeq" id="XP_017892080.1"/>
    </source>
</evidence>
<dbReference type="GO" id="GO:0005634">
    <property type="term" value="C:nucleus"/>
    <property type="evidence" value="ECO:0007669"/>
    <property type="project" value="UniProtKB-SubCell"/>
</dbReference>
<dbReference type="GO" id="GO:0001046">
    <property type="term" value="F:core promoter sequence-specific DNA binding"/>
    <property type="evidence" value="ECO:0007669"/>
    <property type="project" value="TreeGrafter"/>
</dbReference>
<reference evidence="12" key="1">
    <citation type="submission" date="2025-08" db="UniProtKB">
        <authorList>
            <consortium name="RefSeq"/>
        </authorList>
    </citation>
    <scope>IDENTIFICATION</scope>
    <source>
        <tissue evidence="12">Whole body</tissue>
    </source>
</reference>
<dbReference type="GO" id="GO:0042795">
    <property type="term" value="P:snRNA transcription by RNA polymerase II"/>
    <property type="evidence" value="ECO:0007669"/>
    <property type="project" value="TreeGrafter"/>
</dbReference>
<evidence type="ECO:0000256" key="7">
    <source>
        <dbReference type="ARBA" id="ARBA00023242"/>
    </source>
</evidence>
<evidence type="ECO:0000256" key="1">
    <source>
        <dbReference type="ARBA" id="ARBA00004123"/>
    </source>
</evidence>
<keyword evidence="6" id="KW-0804">Transcription</keyword>
<keyword evidence="7" id="KW-0539">Nucleus</keyword>
<protein>
    <recommendedName>
        <fullName evidence="3">snRNA-activating protein complex subunit 3</fullName>
    </recommendedName>
    <alternativeName>
        <fullName evidence="10">Small nuclear RNA-activating complex polypeptide 3</fullName>
    </alternativeName>
</protein>
<comment type="subcellular location">
    <subcellularLocation>
        <location evidence="1">Nucleus</location>
    </subcellularLocation>
</comment>
<comment type="similarity">
    <text evidence="2">Belongs to the SNAPC3/SRD2 family.</text>
</comment>
<dbReference type="GO" id="GO:0003681">
    <property type="term" value="F:bent DNA binding"/>
    <property type="evidence" value="ECO:0007669"/>
    <property type="project" value="TreeGrafter"/>
</dbReference>
<keyword evidence="5" id="KW-0238">DNA-binding</keyword>
<comment type="function">
    <text evidence="8">Part of the SNAPc complex required for the transcription of both RNA polymerase II and III small-nuclear RNA genes. Binds to the proximal sequence element (PSE), a non-TATA-box basal promoter element common to these 2 types of genes. Recruits TBP and BRF2 to the U6 snRNA TATA box.</text>
</comment>
<evidence type="ECO:0000256" key="9">
    <source>
        <dbReference type="ARBA" id="ARBA00025958"/>
    </source>
</evidence>
<proteinExistence type="inferred from homology"/>
<dbReference type="Proteomes" id="UP000694925">
    <property type="component" value="Unplaced"/>
</dbReference>
<dbReference type="GO" id="GO:0042796">
    <property type="term" value="P:snRNA transcription by RNA polymerase III"/>
    <property type="evidence" value="ECO:0007669"/>
    <property type="project" value="TreeGrafter"/>
</dbReference>
<dbReference type="PANTHER" id="PTHR13421:SF16">
    <property type="entry name" value="SNRNA-ACTIVATING PROTEIN COMPLEX SUBUNIT 3"/>
    <property type="match status" value="1"/>
</dbReference>
<evidence type="ECO:0000256" key="3">
    <source>
        <dbReference type="ARBA" id="ARBA00013634"/>
    </source>
</evidence>
<dbReference type="GeneID" id="108632181"/>
<dbReference type="GO" id="GO:0001006">
    <property type="term" value="F:RNA polymerase III type 3 promoter sequence-specific DNA binding"/>
    <property type="evidence" value="ECO:0007669"/>
    <property type="project" value="TreeGrafter"/>
</dbReference>
<sequence length="390" mass="45509">MDDVYKLYDLNASPKVDISGYFNDYLKLLVPSDRFLQMRKDDSNITSLMGVQLEKDEMSMLTDYCSVNQLTVEGECEKVVNTRKMRNKKVFDPKEPEDVDLQTLQNLRKRWSQKTKHAVYKYKSEYFINETKKEETNKLCAIPGQDILVFVRVYHPFMNQVKNTPKKVFGTTLKLNNVIAMLGFQTLAQLRDKISCISDYSISRECSENLKNAVGPMAKDVYKSGFFFIEDTFYNDTRCSTNVDYSRGIIEWAQRKQNLGPFKTDTMENTRIDSLHLRFGYPWVYKHQGGCEHLIVFSDARLINCDDEVTISAYPRIVRIKPSCSKFCMICSTYNVKWITLDHDRIPHNPCYFCDDCFKSYNYVNCKKVGEFKAYAYPQNIEAVRGHIKI</sequence>
<gene>
    <name evidence="12" type="primary">LOC108632181</name>
</gene>
<dbReference type="GO" id="GO:0019185">
    <property type="term" value="C:snRNA-activating protein complex"/>
    <property type="evidence" value="ECO:0007669"/>
    <property type="project" value="TreeGrafter"/>
</dbReference>
<dbReference type="RefSeq" id="XP_017892080.1">
    <property type="nucleotide sequence ID" value="XM_018036591.2"/>
</dbReference>
<evidence type="ECO:0000256" key="4">
    <source>
        <dbReference type="ARBA" id="ARBA00023015"/>
    </source>
</evidence>
<dbReference type="Pfam" id="PF12251">
    <property type="entry name" value="SNAPC3"/>
    <property type="match status" value="1"/>
</dbReference>
<comment type="subunit">
    <text evidence="9">Part of the SNAPc complex composed of 5 subunits: SNAPC1, SNAPC2, SNAPC3, SNAPC4 and SNAPC5. SNAPC3 interacts with SNAPC1.</text>
</comment>
<evidence type="ECO:0000256" key="6">
    <source>
        <dbReference type="ARBA" id="ARBA00023163"/>
    </source>
</evidence>
<dbReference type="AlphaFoldDB" id="A0AAJ7NF04"/>
<accession>A0AAJ7NF04</accession>
<evidence type="ECO:0000256" key="2">
    <source>
        <dbReference type="ARBA" id="ARBA00010410"/>
    </source>
</evidence>